<dbReference type="InterPro" id="IPR010982">
    <property type="entry name" value="Lambda_DNA-bd_dom_sf"/>
</dbReference>
<dbReference type="STRING" id="1901.BB341_07975"/>
<keyword evidence="2" id="KW-1185">Reference proteome</keyword>
<accession>B5GLG3</accession>
<sequence>MVNRKELDPERSPREKFGQVMRSLRDERGWTQEELAERAGCSSQHISAVETGRRPPTRRFASRIDRAFGTGDRLERQRQALGHAALLEGLDQYVAYERRAIEIRQFQIGIVPGLLQTTDYAKALAERDIRRGAITPEQADERRSFLARRQAVLMRPRPPMVLVVLDESCLVRPVGGTEVMDAQLARLVEFAHLPNTVFQVVPFAVGERRPFDLPVNLLTLEDRSLVAYAETHAQGQVDRDSSGTLSLLAGYHHLQAESLSQTASVAMIEQLREGTS</sequence>
<dbReference type="AlphaFoldDB" id="B5GLG3"/>
<dbReference type="Pfam" id="PF19054">
    <property type="entry name" value="DUF5753"/>
    <property type="match status" value="1"/>
</dbReference>
<dbReference type="PROSITE" id="PS50943">
    <property type="entry name" value="HTH_CROC1"/>
    <property type="match status" value="1"/>
</dbReference>
<dbReference type="eggNOG" id="COG1813">
    <property type="taxonomic scope" value="Bacteria"/>
</dbReference>
<proteinExistence type="predicted"/>
<dbReference type="EMBL" id="CM000913">
    <property type="protein sequence ID" value="EFG09235.1"/>
    <property type="molecule type" value="Genomic_DNA"/>
</dbReference>
<dbReference type="Pfam" id="PF13560">
    <property type="entry name" value="HTH_31"/>
    <property type="match status" value="1"/>
</dbReference>
<dbReference type="GO" id="GO:0003677">
    <property type="term" value="F:DNA binding"/>
    <property type="evidence" value="ECO:0007669"/>
    <property type="project" value="UniProtKB-KW"/>
</dbReference>
<dbReference type="SMART" id="SM00530">
    <property type="entry name" value="HTH_XRE"/>
    <property type="match status" value="1"/>
</dbReference>
<name>B5GLG3_STRCL</name>
<dbReference type="Gene3D" id="1.10.260.40">
    <property type="entry name" value="lambda repressor-like DNA-binding domains"/>
    <property type="match status" value="1"/>
</dbReference>
<dbReference type="KEGG" id="sclf:BB341_07975"/>
<evidence type="ECO:0000313" key="1">
    <source>
        <dbReference type="EMBL" id="EFG09235.1"/>
    </source>
</evidence>
<dbReference type="InterPro" id="IPR001387">
    <property type="entry name" value="Cro/C1-type_HTH"/>
</dbReference>
<reference evidence="1 2" key="1">
    <citation type="journal article" date="2010" name="Genome Biol. Evol.">
        <title>The sequence of a 1.8-mb bacterial linear plasmid reveals a rich evolutionary reservoir of secondary metabolic pathways.</title>
        <authorList>
            <person name="Medema M.H."/>
            <person name="Trefzer A."/>
            <person name="Kovalchuk A."/>
            <person name="van den Berg M."/>
            <person name="Mueller U."/>
            <person name="Heijne W."/>
            <person name="Wu L."/>
            <person name="Alam M.T."/>
            <person name="Ronning C.M."/>
            <person name="Nierman W.C."/>
            <person name="Bovenberg R.A.L."/>
            <person name="Breitling R."/>
            <person name="Takano E."/>
        </authorList>
    </citation>
    <scope>NUCLEOTIDE SEQUENCE [LARGE SCALE GENOMIC DNA]</scope>
    <source>
        <strain evidence="2">ATCC 27064 / DSM 738 / JCM 4710 / NBRC 13307 / NCIMB 12785 / NRRL 3585 / VKM Ac-602</strain>
    </source>
</reference>
<gene>
    <name evidence="1" type="ORF">SCLAV_4160</name>
</gene>
<dbReference type="CDD" id="cd00093">
    <property type="entry name" value="HTH_XRE"/>
    <property type="match status" value="1"/>
</dbReference>
<protein>
    <submittedName>
        <fullName evidence="1">Putative DNA-binding protein</fullName>
    </submittedName>
</protein>
<dbReference type="OrthoDB" id="2897536at2"/>
<dbReference type="InterPro" id="IPR043917">
    <property type="entry name" value="DUF5753"/>
</dbReference>
<dbReference type="SUPFAM" id="SSF47413">
    <property type="entry name" value="lambda repressor-like DNA-binding domains"/>
    <property type="match status" value="1"/>
</dbReference>
<dbReference type="Proteomes" id="UP000002357">
    <property type="component" value="Chromosome"/>
</dbReference>
<dbReference type="RefSeq" id="WP_003952546.1">
    <property type="nucleotide sequence ID" value="NZ_CM000913.1"/>
</dbReference>
<organism evidence="1 2">
    <name type="scientific">Streptomyces clavuligerus</name>
    <dbReference type="NCBI Taxonomy" id="1901"/>
    <lineage>
        <taxon>Bacteria</taxon>
        <taxon>Bacillati</taxon>
        <taxon>Actinomycetota</taxon>
        <taxon>Actinomycetes</taxon>
        <taxon>Kitasatosporales</taxon>
        <taxon>Streptomycetaceae</taxon>
        <taxon>Streptomyces</taxon>
    </lineage>
</organism>
<keyword evidence="1" id="KW-0238">DNA-binding</keyword>
<dbReference type="GeneID" id="93729356"/>
<evidence type="ECO:0000313" key="2">
    <source>
        <dbReference type="Proteomes" id="UP000002357"/>
    </source>
</evidence>